<evidence type="ECO:0008006" key="4">
    <source>
        <dbReference type="Google" id="ProtNLM"/>
    </source>
</evidence>
<sequence>MNKFKGRPPFAPMAKPKSRHVQSQEERYIQDLKRNYTERLDRYELITLNKKVLSPKMEQVKKLRHPILAKLHQQLLSGGVQ</sequence>
<dbReference type="Proteomes" id="UP000295517">
    <property type="component" value="Chromosome"/>
</dbReference>
<evidence type="ECO:0000313" key="2">
    <source>
        <dbReference type="EMBL" id="QBR83842.1"/>
    </source>
</evidence>
<accession>A0AAX1EFM3</accession>
<dbReference type="EMBL" id="CP038254">
    <property type="protein sequence ID" value="QBR83842.1"/>
    <property type="molecule type" value="Genomic_DNA"/>
</dbReference>
<gene>
    <name evidence="2" type="ORF">E3983_05460</name>
</gene>
<name>A0AAX1EFM3_9GAMM</name>
<reference evidence="2 3" key="1">
    <citation type="submission" date="2019-03" db="EMBL/GenBank/DDBJ databases">
        <title>Diverse conjugative elements silence natural transformation in Legionella species.</title>
        <authorList>
            <person name="Durieux I."/>
            <person name="Ginevra C."/>
            <person name="Attaiech L."/>
            <person name="Picq K."/>
            <person name="Juan P.A."/>
            <person name="Jarraud S."/>
            <person name="Charpentier X."/>
        </authorList>
    </citation>
    <scope>NUCLEOTIDE SEQUENCE [LARGE SCALE GENOMIC DNA]</scope>
    <source>
        <strain evidence="2 3">HL-0427-4011</strain>
    </source>
</reference>
<feature type="region of interest" description="Disordered" evidence="1">
    <location>
        <begin position="1"/>
        <end position="25"/>
    </location>
</feature>
<dbReference type="RefSeq" id="WP_135060166.1">
    <property type="nucleotide sequence ID" value="NZ_CP038254.1"/>
</dbReference>
<dbReference type="AlphaFoldDB" id="A0AAX1EFM3"/>
<evidence type="ECO:0000313" key="3">
    <source>
        <dbReference type="Proteomes" id="UP000295517"/>
    </source>
</evidence>
<evidence type="ECO:0000256" key="1">
    <source>
        <dbReference type="SAM" id="MobiDB-lite"/>
    </source>
</evidence>
<proteinExistence type="predicted"/>
<organism evidence="2 3">
    <name type="scientific">Legionella israelensis</name>
    <dbReference type="NCBI Taxonomy" id="454"/>
    <lineage>
        <taxon>Bacteria</taxon>
        <taxon>Pseudomonadati</taxon>
        <taxon>Pseudomonadota</taxon>
        <taxon>Gammaproteobacteria</taxon>
        <taxon>Legionellales</taxon>
        <taxon>Legionellaceae</taxon>
        <taxon>Legionella</taxon>
    </lineage>
</organism>
<protein>
    <recommendedName>
        <fullName evidence="4">DUF465 domain-containing protein</fullName>
    </recommendedName>
</protein>